<accession>A0AAV9S3I0</accession>
<feature type="region of interest" description="Disordered" evidence="1">
    <location>
        <begin position="14"/>
        <end position="33"/>
    </location>
</feature>
<evidence type="ECO:0000313" key="3">
    <source>
        <dbReference type="Proteomes" id="UP001311232"/>
    </source>
</evidence>
<comment type="caution">
    <text evidence="2">The sequence shown here is derived from an EMBL/GenBank/DDBJ whole genome shotgun (WGS) entry which is preliminary data.</text>
</comment>
<evidence type="ECO:0000256" key="1">
    <source>
        <dbReference type="SAM" id="MobiDB-lite"/>
    </source>
</evidence>
<proteinExistence type="predicted"/>
<dbReference type="AlphaFoldDB" id="A0AAV9S3I0"/>
<name>A0AAV9S3I0_9TELE</name>
<evidence type="ECO:0000313" key="2">
    <source>
        <dbReference type="EMBL" id="KAK5615845.1"/>
    </source>
</evidence>
<protein>
    <submittedName>
        <fullName evidence="2">Uncharacterized protein</fullName>
    </submittedName>
</protein>
<reference evidence="2 3" key="1">
    <citation type="submission" date="2021-06" db="EMBL/GenBank/DDBJ databases">
        <authorList>
            <person name="Palmer J.M."/>
        </authorList>
    </citation>
    <scope>NUCLEOTIDE SEQUENCE [LARGE SCALE GENOMIC DNA]</scope>
    <source>
        <strain evidence="2 3">MEX-2019</strain>
        <tissue evidence="2">Muscle</tissue>
    </source>
</reference>
<keyword evidence="3" id="KW-1185">Reference proteome</keyword>
<feature type="region of interest" description="Disordered" evidence="1">
    <location>
        <begin position="136"/>
        <end position="172"/>
    </location>
</feature>
<sequence length="172" mass="18753">MTLLTLFRALQDGPPGLREPLQKTGYPSGKRENSKTGIYRGYGNEQLVGRNRTAVLECPAFGANPFVTDGKVQLKAPQRPTEVLAESPKCLLTVDTSSNFATRTSFPFTMTIMATWRPARLPKDLARDMILNGWDKEPIGEIDSGSDISDVKDSDYCPPGHARPSGNQPASA</sequence>
<dbReference type="EMBL" id="JAHHUM010000924">
    <property type="protein sequence ID" value="KAK5615845.1"/>
    <property type="molecule type" value="Genomic_DNA"/>
</dbReference>
<organism evidence="2 3">
    <name type="scientific">Crenichthys baileyi</name>
    <name type="common">White River springfish</name>
    <dbReference type="NCBI Taxonomy" id="28760"/>
    <lineage>
        <taxon>Eukaryota</taxon>
        <taxon>Metazoa</taxon>
        <taxon>Chordata</taxon>
        <taxon>Craniata</taxon>
        <taxon>Vertebrata</taxon>
        <taxon>Euteleostomi</taxon>
        <taxon>Actinopterygii</taxon>
        <taxon>Neopterygii</taxon>
        <taxon>Teleostei</taxon>
        <taxon>Neoteleostei</taxon>
        <taxon>Acanthomorphata</taxon>
        <taxon>Ovalentaria</taxon>
        <taxon>Atherinomorphae</taxon>
        <taxon>Cyprinodontiformes</taxon>
        <taxon>Goodeidae</taxon>
        <taxon>Crenichthys</taxon>
    </lineage>
</organism>
<dbReference type="Proteomes" id="UP001311232">
    <property type="component" value="Unassembled WGS sequence"/>
</dbReference>
<gene>
    <name evidence="2" type="ORF">CRENBAI_021420</name>
</gene>